<comment type="catalytic activity">
    <reaction evidence="9">
        <text>GTP + H2O = GDP + phosphate + H(+)</text>
        <dbReference type="Rhea" id="RHEA:19669"/>
        <dbReference type="ChEBI" id="CHEBI:15377"/>
        <dbReference type="ChEBI" id="CHEBI:15378"/>
        <dbReference type="ChEBI" id="CHEBI:37565"/>
        <dbReference type="ChEBI" id="CHEBI:43474"/>
        <dbReference type="ChEBI" id="CHEBI:58189"/>
    </reaction>
    <physiologicalReaction direction="left-to-right" evidence="9">
        <dbReference type="Rhea" id="RHEA:19670"/>
    </physiologicalReaction>
</comment>
<evidence type="ECO:0000313" key="15">
    <source>
        <dbReference type="Proteomes" id="UP000054166"/>
    </source>
</evidence>
<feature type="compositionally biased region" description="Basic residues" evidence="12">
    <location>
        <begin position="580"/>
        <end position="590"/>
    </location>
</feature>
<evidence type="ECO:0000256" key="1">
    <source>
        <dbReference type="ARBA" id="ARBA00004496"/>
    </source>
</evidence>
<accession>A0A0C3FHH6</accession>
<evidence type="ECO:0000256" key="2">
    <source>
        <dbReference type="ARBA" id="ARBA00007249"/>
    </source>
</evidence>
<dbReference type="GO" id="GO:0002184">
    <property type="term" value="P:cytoplasmic translational termination"/>
    <property type="evidence" value="ECO:0007669"/>
    <property type="project" value="UniProtKB-ARBA"/>
</dbReference>
<dbReference type="SUPFAM" id="SSF52540">
    <property type="entry name" value="P-loop containing nucleoside triphosphate hydrolases"/>
    <property type="match status" value="1"/>
</dbReference>
<dbReference type="Proteomes" id="UP000054166">
    <property type="component" value="Unassembled WGS sequence"/>
</dbReference>
<reference evidence="14 15" key="1">
    <citation type="submission" date="2014-04" db="EMBL/GenBank/DDBJ databases">
        <authorList>
            <consortium name="DOE Joint Genome Institute"/>
            <person name="Kuo A."/>
            <person name="Tarkka M."/>
            <person name="Buscot F."/>
            <person name="Kohler A."/>
            <person name="Nagy L.G."/>
            <person name="Floudas D."/>
            <person name="Copeland A."/>
            <person name="Barry K.W."/>
            <person name="Cichocki N."/>
            <person name="Veneault-Fourrey C."/>
            <person name="LaButti K."/>
            <person name="Lindquist E.A."/>
            <person name="Lipzen A."/>
            <person name="Lundell T."/>
            <person name="Morin E."/>
            <person name="Murat C."/>
            <person name="Sun H."/>
            <person name="Tunlid A."/>
            <person name="Henrissat B."/>
            <person name="Grigoriev I.V."/>
            <person name="Hibbett D.S."/>
            <person name="Martin F."/>
            <person name="Nordberg H.P."/>
            <person name="Cantor M.N."/>
            <person name="Hua S.X."/>
        </authorList>
    </citation>
    <scope>NUCLEOTIDE SEQUENCE [LARGE SCALE GENOMIC DNA]</scope>
    <source>
        <strain evidence="14 15">F 1598</strain>
    </source>
</reference>
<evidence type="ECO:0000256" key="12">
    <source>
        <dbReference type="SAM" id="MobiDB-lite"/>
    </source>
</evidence>
<dbReference type="GO" id="GO:0005525">
    <property type="term" value="F:GTP binding"/>
    <property type="evidence" value="ECO:0007669"/>
    <property type="project" value="UniProtKB-KW"/>
</dbReference>
<sequence length="1234" mass="133500">MSRHRLIKKMNIADELDDDALSDGGDEDLTPEQEAQLNDGVERIRAIVGSREESELEDTEIKNALWNEYFNVEVALQGLLEKRERRQMAVERKGDRTSKELPPLPADFREFQDNQDYTDEDEFYQGDESSPTFRSHDITEDHELDGDGRPRVPLIVLAQQSDHPPPLPEPSEPGTFPARYRLSTISEKSERTEASRHWPSKQQLYAYNNPQPSSPMSSNTSYGQVIERADQSQSQFAVDYNEDPMLLDPNDIPPSPSPSAQLRLSVYEPAPSVATSESRSSPSPPPTPPAPLPPIEAIPDIPDYKSKSTARPAAPVQPSNTGSTRKSKLSALASSRASSATKSSRTPRALGDEGKNAADSASVVTYPGLRPSTESRKSLISASTKSYSSVSTVKPRPQPPNPESPPPSSTSSHVRRAIQTALELEATDRGETPKTKSQTIPLLSTDVSKMSSGPSPMQSQPQVQAIQSSPLSPTDSHTKDRPSKLALLARAKANANAQPGPWMPSTKPSKASRKELPDSHTEYLTPIANGPTATTAITTSYQSLHSLKSPRTVIPALPPAPIDSPQASNNSLPPVEPKRSKLALKSRRAHEKPAYETPADEDFHDFGFTPPLSPMFLPKTTRSRALPSAFASLLVDDRLTSYDSEGKGTHKHKGKRREDAKHMDASGNVSALSDLADRPQSSSPVSPKRFAFDVPSPDDIKSPGNSSPNSTATSRATSPVNTPNHGSRRAGRGTPKASGTSTPIRFGNGLDQRQIDISGLNISIGDEEKVTEEPPKMALAREKVIDEAKKVLGARGESDKRGLGHVDAGKSTLMGRLLYELGRVDEKKRMANERGSSKIGKSSFSWAWELDGTLEERQRGITMDISQQSLTTAHRQITILDAPGHKDFIPNMISGASQADCALLVVDASTGEFEAGFDRGGQTREHLVLVRSLGVSQVVIAVNKLDQVQWQKDRYDEICSLLRPFLLQSGFHASKTKFVPVGAMDGVNLLHREGIKAEDLIGWYTGPTLVDLLDQLDPPTRDLTLPLRLPISNVFKGQTTGIAVSGRVCGGVVQVGERVRVLPGDETAIIKMIDVEGENQPWAAAGSNVTLYLASIDPAHINIGTVLCPLTDIIPLATVFTAQIIVFDIQVPITAGASVELFHHSRDVPATISQLIASLDRTSGTVIKQNPRVLTKGTSAEVQISIRATSVSGPSSAARPIPVESFSSNKDMGRVLIRRGGETIGAGIVLKLVA</sequence>
<feature type="region of interest" description="Disordered" evidence="12">
    <location>
        <begin position="558"/>
        <end position="603"/>
    </location>
</feature>
<dbReference type="PANTHER" id="PTHR23115">
    <property type="entry name" value="TRANSLATION FACTOR"/>
    <property type="match status" value="1"/>
</dbReference>
<dbReference type="CDD" id="cd16267">
    <property type="entry name" value="HBS1-like_II"/>
    <property type="match status" value="1"/>
</dbReference>
<evidence type="ECO:0000256" key="11">
    <source>
        <dbReference type="ARBA" id="ARBA00074866"/>
    </source>
</evidence>
<evidence type="ECO:0000256" key="5">
    <source>
        <dbReference type="ARBA" id="ARBA00022801"/>
    </source>
</evidence>
<feature type="compositionally biased region" description="Low complexity" evidence="12">
    <location>
        <begin position="484"/>
        <end position="497"/>
    </location>
</feature>
<dbReference type="AlphaFoldDB" id="A0A0C3FHH6"/>
<dbReference type="PROSITE" id="PS51722">
    <property type="entry name" value="G_TR_2"/>
    <property type="match status" value="1"/>
</dbReference>
<feature type="compositionally biased region" description="Basic and acidic residues" evidence="12">
    <location>
        <begin position="187"/>
        <end position="196"/>
    </location>
</feature>
<feature type="region of interest" description="Disordered" evidence="12">
    <location>
        <begin position="89"/>
        <end position="518"/>
    </location>
</feature>
<dbReference type="CDD" id="cd04093">
    <property type="entry name" value="HBS1_C_III"/>
    <property type="match status" value="1"/>
</dbReference>
<dbReference type="InterPro" id="IPR009000">
    <property type="entry name" value="Transl_B-barrel_sf"/>
</dbReference>
<dbReference type="SUPFAM" id="SSF50447">
    <property type="entry name" value="Translation proteins"/>
    <property type="match status" value="1"/>
</dbReference>
<feature type="compositionally biased region" description="Acidic residues" evidence="12">
    <location>
        <begin position="15"/>
        <end position="31"/>
    </location>
</feature>
<evidence type="ECO:0000256" key="7">
    <source>
        <dbReference type="ARBA" id="ARBA00022917"/>
    </source>
</evidence>
<dbReference type="CDD" id="cd01883">
    <property type="entry name" value="EF1_alpha"/>
    <property type="match status" value="1"/>
</dbReference>
<dbReference type="InParanoid" id="A0A0C3FHH6"/>
<dbReference type="GO" id="GO:1990533">
    <property type="term" value="C:Dom34-Hbs1 complex"/>
    <property type="evidence" value="ECO:0007669"/>
    <property type="project" value="UniProtKB-ARBA"/>
</dbReference>
<keyword evidence="6" id="KW-0810">Translation regulation</keyword>
<dbReference type="EMBL" id="KN832989">
    <property type="protein sequence ID" value="KIM83840.1"/>
    <property type="molecule type" value="Genomic_DNA"/>
</dbReference>
<dbReference type="PRINTS" id="PR00315">
    <property type="entry name" value="ELONGATNFCT"/>
</dbReference>
<feature type="region of interest" description="Disordered" evidence="12">
    <location>
        <begin position="641"/>
        <end position="751"/>
    </location>
</feature>
<dbReference type="STRING" id="765440.A0A0C3FHH6"/>
<dbReference type="HOGENOM" id="CLU_007265_3_2_1"/>
<dbReference type="GO" id="GO:0005829">
    <property type="term" value="C:cytosol"/>
    <property type="evidence" value="ECO:0007669"/>
    <property type="project" value="GOC"/>
</dbReference>
<dbReference type="InterPro" id="IPR000795">
    <property type="entry name" value="T_Tr_GTP-bd_dom"/>
</dbReference>
<feature type="compositionally biased region" description="Polar residues" evidence="12">
    <location>
        <begin position="435"/>
        <end position="447"/>
    </location>
</feature>
<feature type="compositionally biased region" description="Low complexity" evidence="12">
    <location>
        <begin position="208"/>
        <end position="221"/>
    </location>
</feature>
<evidence type="ECO:0000256" key="9">
    <source>
        <dbReference type="ARBA" id="ARBA00049117"/>
    </source>
</evidence>
<comment type="subunit">
    <text evidence="10">Component of the Dom34-Hbs1 complex, also named Pelota-HBS1L complex, composed of dom34 and hbs1.</text>
</comment>
<feature type="region of interest" description="Disordered" evidence="12">
    <location>
        <begin position="15"/>
        <end position="41"/>
    </location>
</feature>
<evidence type="ECO:0000259" key="13">
    <source>
        <dbReference type="PROSITE" id="PS51722"/>
    </source>
</evidence>
<dbReference type="Pfam" id="PF00009">
    <property type="entry name" value="GTP_EFTU"/>
    <property type="match status" value="1"/>
</dbReference>
<feature type="domain" description="Tr-type G" evidence="13">
    <location>
        <begin position="795"/>
        <end position="1024"/>
    </location>
</feature>
<dbReference type="InterPro" id="IPR027417">
    <property type="entry name" value="P-loop_NTPase"/>
</dbReference>
<dbReference type="FunCoup" id="A0A0C3FHH6">
    <property type="interactions" value="54"/>
</dbReference>
<dbReference type="GO" id="GO:0006417">
    <property type="term" value="P:regulation of translation"/>
    <property type="evidence" value="ECO:0007669"/>
    <property type="project" value="UniProtKB-KW"/>
</dbReference>
<dbReference type="Gene3D" id="2.40.30.10">
    <property type="entry name" value="Translation factors"/>
    <property type="match status" value="2"/>
</dbReference>
<feature type="compositionally biased region" description="Pro residues" evidence="12">
    <location>
        <begin position="396"/>
        <end position="408"/>
    </location>
</feature>
<evidence type="ECO:0000256" key="4">
    <source>
        <dbReference type="ARBA" id="ARBA00022741"/>
    </source>
</evidence>
<feature type="compositionally biased region" description="Low complexity" evidence="12">
    <location>
        <begin position="329"/>
        <end position="346"/>
    </location>
</feature>
<dbReference type="InterPro" id="IPR015033">
    <property type="entry name" value="HBS1-like_N"/>
</dbReference>
<evidence type="ECO:0000256" key="10">
    <source>
        <dbReference type="ARBA" id="ARBA00063537"/>
    </source>
</evidence>
<feature type="compositionally biased region" description="Acidic residues" evidence="12">
    <location>
        <begin position="116"/>
        <end position="125"/>
    </location>
</feature>
<name>A0A0C3FHH6_PILCF</name>
<feature type="compositionally biased region" description="Basic and acidic residues" evidence="12">
    <location>
        <begin position="89"/>
        <end position="99"/>
    </location>
</feature>
<evidence type="ECO:0000313" key="14">
    <source>
        <dbReference type="EMBL" id="KIM83840.1"/>
    </source>
</evidence>
<evidence type="ECO:0000256" key="8">
    <source>
        <dbReference type="ARBA" id="ARBA00023134"/>
    </source>
</evidence>
<proteinExistence type="inferred from homology"/>
<reference evidence="15" key="2">
    <citation type="submission" date="2015-01" db="EMBL/GenBank/DDBJ databases">
        <title>Evolutionary Origins and Diversification of the Mycorrhizal Mutualists.</title>
        <authorList>
            <consortium name="DOE Joint Genome Institute"/>
            <consortium name="Mycorrhizal Genomics Consortium"/>
            <person name="Kohler A."/>
            <person name="Kuo A."/>
            <person name="Nagy L.G."/>
            <person name="Floudas D."/>
            <person name="Copeland A."/>
            <person name="Barry K.W."/>
            <person name="Cichocki N."/>
            <person name="Veneault-Fourrey C."/>
            <person name="LaButti K."/>
            <person name="Lindquist E.A."/>
            <person name="Lipzen A."/>
            <person name="Lundell T."/>
            <person name="Morin E."/>
            <person name="Murat C."/>
            <person name="Riley R."/>
            <person name="Ohm R."/>
            <person name="Sun H."/>
            <person name="Tunlid A."/>
            <person name="Henrissat B."/>
            <person name="Grigoriev I.V."/>
            <person name="Hibbett D.S."/>
            <person name="Martin F."/>
        </authorList>
    </citation>
    <scope>NUCLEOTIDE SEQUENCE [LARGE SCALE GENOMIC DNA]</scope>
    <source>
        <strain evidence="15">F 1598</strain>
    </source>
</reference>
<dbReference type="InterPro" id="IPR054696">
    <property type="entry name" value="GTP-eEF1A_C"/>
</dbReference>
<feature type="compositionally biased region" description="Low complexity" evidence="12">
    <location>
        <begin position="381"/>
        <end position="395"/>
    </location>
</feature>
<comment type="subcellular location">
    <subcellularLocation>
        <location evidence="1">Cytoplasm</location>
    </subcellularLocation>
</comment>
<keyword evidence="8" id="KW-0342">GTP-binding</keyword>
<feature type="compositionally biased region" description="Pro residues" evidence="12">
    <location>
        <begin position="282"/>
        <end position="296"/>
    </location>
</feature>
<keyword evidence="15" id="KW-1185">Reference proteome</keyword>
<keyword evidence="7" id="KW-0648">Protein biosynthesis</keyword>
<feature type="compositionally biased region" description="Low complexity" evidence="12">
    <location>
        <begin position="448"/>
        <end position="462"/>
    </location>
</feature>
<organism evidence="14 15">
    <name type="scientific">Piloderma croceum (strain F 1598)</name>
    <dbReference type="NCBI Taxonomy" id="765440"/>
    <lineage>
        <taxon>Eukaryota</taxon>
        <taxon>Fungi</taxon>
        <taxon>Dikarya</taxon>
        <taxon>Basidiomycota</taxon>
        <taxon>Agaricomycotina</taxon>
        <taxon>Agaricomycetes</taxon>
        <taxon>Agaricomycetidae</taxon>
        <taxon>Atheliales</taxon>
        <taxon>Atheliaceae</taxon>
        <taxon>Piloderma</taxon>
    </lineage>
</organism>
<comment type="similarity">
    <text evidence="2">Belongs to the TRAFAC class translation factor GTPase superfamily. Classic translation factor GTPase family. EF-Tu/EF-1A subfamily.</text>
</comment>
<dbReference type="OrthoDB" id="342024at2759"/>
<dbReference type="SUPFAM" id="SSF50465">
    <property type="entry name" value="EF-Tu/eEF-1alpha/eIF2-gamma C-terminal domain"/>
    <property type="match status" value="1"/>
</dbReference>
<dbReference type="Pfam" id="PF22594">
    <property type="entry name" value="GTP-eEF1A_C"/>
    <property type="match status" value="1"/>
</dbReference>
<protein>
    <recommendedName>
        <fullName evidence="11">Elongation factor 1 alpha-like protein</fullName>
    </recommendedName>
</protein>
<keyword evidence="3" id="KW-0963">Cytoplasm</keyword>
<keyword evidence="5" id="KW-0378">Hydrolase</keyword>
<dbReference type="InterPro" id="IPR009001">
    <property type="entry name" value="Transl_elong_EF1A/Init_IF2_C"/>
</dbReference>
<keyword evidence="4" id="KW-0547">Nucleotide-binding</keyword>
<dbReference type="Pfam" id="PF08938">
    <property type="entry name" value="HBS1_N"/>
    <property type="match status" value="1"/>
</dbReference>
<dbReference type="FunFam" id="3.40.50.300:FF:000204">
    <property type="entry name" value="Translation elongation factor Tu"/>
    <property type="match status" value="1"/>
</dbReference>
<dbReference type="InterPro" id="IPR050100">
    <property type="entry name" value="TRAFAC_GTPase_members"/>
</dbReference>
<feature type="compositionally biased region" description="Basic and acidic residues" evidence="12">
    <location>
        <begin position="134"/>
        <end position="150"/>
    </location>
</feature>
<dbReference type="FunFam" id="2.40.30.10:FF:000020">
    <property type="entry name" value="Translation elongation factor EF-1"/>
    <property type="match status" value="1"/>
</dbReference>
<evidence type="ECO:0000256" key="3">
    <source>
        <dbReference type="ARBA" id="ARBA00022490"/>
    </source>
</evidence>
<feature type="compositionally biased region" description="Polar residues" evidence="12">
    <location>
        <begin position="463"/>
        <end position="475"/>
    </location>
</feature>
<evidence type="ECO:0000256" key="6">
    <source>
        <dbReference type="ARBA" id="ARBA00022845"/>
    </source>
</evidence>
<dbReference type="Gene3D" id="3.40.50.300">
    <property type="entry name" value="P-loop containing nucleotide triphosphate hydrolases"/>
    <property type="match status" value="1"/>
</dbReference>
<feature type="compositionally biased region" description="Polar residues" evidence="12">
    <location>
        <begin position="703"/>
        <end position="725"/>
    </location>
</feature>
<gene>
    <name evidence="14" type="ORF">PILCRDRAFT_6725</name>
</gene>
<dbReference type="GO" id="GO:0003924">
    <property type="term" value="F:GTPase activity"/>
    <property type="evidence" value="ECO:0007669"/>
    <property type="project" value="InterPro"/>
</dbReference>
<feature type="compositionally biased region" description="Low complexity" evidence="12">
    <location>
        <begin position="270"/>
        <end position="281"/>
    </location>
</feature>